<protein>
    <submittedName>
        <fullName evidence="1">Uncharacterized protein</fullName>
    </submittedName>
</protein>
<evidence type="ECO:0000313" key="1">
    <source>
        <dbReference type="EMBL" id="KAF1959780.1"/>
    </source>
</evidence>
<dbReference type="AlphaFoldDB" id="A0A6A5U628"/>
<gene>
    <name evidence="1" type="ORF">CC80DRAFT_545214</name>
</gene>
<keyword evidence="2" id="KW-1185">Reference proteome</keyword>
<dbReference type="EMBL" id="ML976984">
    <property type="protein sequence ID" value="KAF1959780.1"/>
    <property type="molecule type" value="Genomic_DNA"/>
</dbReference>
<dbReference type="PROSITE" id="PS51257">
    <property type="entry name" value="PROKAR_LIPOPROTEIN"/>
    <property type="match status" value="1"/>
</dbReference>
<proteinExistence type="predicted"/>
<organism evidence="1 2">
    <name type="scientific">Byssothecium circinans</name>
    <dbReference type="NCBI Taxonomy" id="147558"/>
    <lineage>
        <taxon>Eukaryota</taxon>
        <taxon>Fungi</taxon>
        <taxon>Dikarya</taxon>
        <taxon>Ascomycota</taxon>
        <taxon>Pezizomycotina</taxon>
        <taxon>Dothideomycetes</taxon>
        <taxon>Pleosporomycetidae</taxon>
        <taxon>Pleosporales</taxon>
        <taxon>Massarineae</taxon>
        <taxon>Massarinaceae</taxon>
        <taxon>Byssothecium</taxon>
    </lineage>
</organism>
<accession>A0A6A5U628</accession>
<name>A0A6A5U628_9PLEO</name>
<evidence type="ECO:0000313" key="2">
    <source>
        <dbReference type="Proteomes" id="UP000800035"/>
    </source>
</evidence>
<dbReference type="Proteomes" id="UP000800035">
    <property type="component" value="Unassembled WGS sequence"/>
</dbReference>
<reference evidence="1" key="1">
    <citation type="journal article" date="2020" name="Stud. Mycol.">
        <title>101 Dothideomycetes genomes: a test case for predicting lifestyles and emergence of pathogens.</title>
        <authorList>
            <person name="Haridas S."/>
            <person name="Albert R."/>
            <person name="Binder M."/>
            <person name="Bloem J."/>
            <person name="Labutti K."/>
            <person name="Salamov A."/>
            <person name="Andreopoulos B."/>
            <person name="Baker S."/>
            <person name="Barry K."/>
            <person name="Bills G."/>
            <person name="Bluhm B."/>
            <person name="Cannon C."/>
            <person name="Castanera R."/>
            <person name="Culley D."/>
            <person name="Daum C."/>
            <person name="Ezra D."/>
            <person name="Gonzalez J."/>
            <person name="Henrissat B."/>
            <person name="Kuo A."/>
            <person name="Liang C."/>
            <person name="Lipzen A."/>
            <person name="Lutzoni F."/>
            <person name="Magnuson J."/>
            <person name="Mondo S."/>
            <person name="Nolan M."/>
            <person name="Ohm R."/>
            <person name="Pangilinan J."/>
            <person name="Park H.-J."/>
            <person name="Ramirez L."/>
            <person name="Alfaro M."/>
            <person name="Sun H."/>
            <person name="Tritt A."/>
            <person name="Yoshinaga Y."/>
            <person name="Zwiers L.-H."/>
            <person name="Turgeon B."/>
            <person name="Goodwin S."/>
            <person name="Spatafora J."/>
            <person name="Crous P."/>
            <person name="Grigoriev I."/>
        </authorList>
    </citation>
    <scope>NUCLEOTIDE SEQUENCE</scope>
    <source>
        <strain evidence="1">CBS 675.92</strain>
    </source>
</reference>
<sequence>MTKPTSTSTFRLLTTLLLLIQACCWALTLLDLFSPGKPLLLLRASTNILSNILTNLNTSIIAQMSSGQYMPTFTGTLLSYRDVDL</sequence>